<sequence length="63" mass="6990">MASALVARRLRQASAARLIRRFGGFGSEEPRIFREKVRARTSEGVELPEGWTEYRSPARGAGA</sequence>
<keyword evidence="2" id="KW-1185">Reference proteome</keyword>
<protein>
    <submittedName>
        <fullName evidence="1">Uncharacterized protein</fullName>
    </submittedName>
</protein>
<gene>
    <name evidence="1" type="ORF">EVOR1521_LOCUS12792</name>
</gene>
<reference evidence="1" key="1">
    <citation type="submission" date="2023-08" db="EMBL/GenBank/DDBJ databases">
        <authorList>
            <person name="Chen Y."/>
            <person name="Shah S."/>
            <person name="Dougan E. K."/>
            <person name="Thang M."/>
            <person name="Chan C."/>
        </authorList>
    </citation>
    <scope>NUCLEOTIDE SEQUENCE</scope>
</reference>
<comment type="caution">
    <text evidence="1">The sequence shown here is derived from an EMBL/GenBank/DDBJ whole genome shotgun (WGS) entry which is preliminary data.</text>
</comment>
<dbReference type="EMBL" id="CAUJNA010001369">
    <property type="protein sequence ID" value="CAJ1386441.1"/>
    <property type="molecule type" value="Genomic_DNA"/>
</dbReference>
<name>A0AA36IGT4_9DINO</name>
<accession>A0AA36IGT4</accession>
<dbReference type="AlphaFoldDB" id="A0AA36IGT4"/>
<evidence type="ECO:0000313" key="2">
    <source>
        <dbReference type="Proteomes" id="UP001178507"/>
    </source>
</evidence>
<organism evidence="1 2">
    <name type="scientific">Effrenium voratum</name>
    <dbReference type="NCBI Taxonomy" id="2562239"/>
    <lineage>
        <taxon>Eukaryota</taxon>
        <taxon>Sar</taxon>
        <taxon>Alveolata</taxon>
        <taxon>Dinophyceae</taxon>
        <taxon>Suessiales</taxon>
        <taxon>Symbiodiniaceae</taxon>
        <taxon>Effrenium</taxon>
    </lineage>
</organism>
<evidence type="ECO:0000313" key="1">
    <source>
        <dbReference type="EMBL" id="CAJ1386441.1"/>
    </source>
</evidence>
<dbReference type="Proteomes" id="UP001178507">
    <property type="component" value="Unassembled WGS sequence"/>
</dbReference>
<proteinExistence type="predicted"/>